<dbReference type="EMBL" id="UZAL01001063">
    <property type="protein sequence ID" value="VDO74941.1"/>
    <property type="molecule type" value="Genomic_DNA"/>
</dbReference>
<name>A0A183NG02_9TREM</name>
<dbReference type="Proteomes" id="UP000269396">
    <property type="component" value="Unassembled WGS sequence"/>
</dbReference>
<evidence type="ECO:0000313" key="1">
    <source>
        <dbReference type="EMBL" id="VDO74941.1"/>
    </source>
</evidence>
<dbReference type="AlphaFoldDB" id="A0A183NG02"/>
<organism evidence="1 2">
    <name type="scientific">Schistosoma mattheei</name>
    <dbReference type="NCBI Taxonomy" id="31246"/>
    <lineage>
        <taxon>Eukaryota</taxon>
        <taxon>Metazoa</taxon>
        <taxon>Spiralia</taxon>
        <taxon>Lophotrochozoa</taxon>
        <taxon>Platyhelminthes</taxon>
        <taxon>Trematoda</taxon>
        <taxon>Digenea</taxon>
        <taxon>Strigeidida</taxon>
        <taxon>Schistosomatoidea</taxon>
        <taxon>Schistosomatidae</taxon>
        <taxon>Schistosoma</taxon>
    </lineage>
</organism>
<proteinExistence type="predicted"/>
<keyword evidence="2" id="KW-1185">Reference proteome</keyword>
<evidence type="ECO:0000313" key="2">
    <source>
        <dbReference type="Proteomes" id="UP000269396"/>
    </source>
</evidence>
<gene>
    <name evidence="1" type="ORF">SMTD_LOCUS1038</name>
</gene>
<sequence length="64" mass="7112">SRVTPIDNCFPRSLRSNSAFDVDVVTDKPLIDSEFLRSDVRNDDNVKFVVEFEVTKSGDSTGSS</sequence>
<reference evidence="1 2" key="1">
    <citation type="submission" date="2018-11" db="EMBL/GenBank/DDBJ databases">
        <authorList>
            <consortium name="Pathogen Informatics"/>
        </authorList>
    </citation>
    <scope>NUCLEOTIDE SEQUENCE [LARGE SCALE GENOMIC DNA]</scope>
    <source>
        <strain>Denwood</strain>
        <strain evidence="2">Zambia</strain>
    </source>
</reference>
<feature type="non-terminal residue" evidence="1">
    <location>
        <position position="1"/>
    </location>
</feature>
<protein>
    <submittedName>
        <fullName evidence="1">Uncharacterized protein</fullName>
    </submittedName>
</protein>
<accession>A0A183NG02</accession>